<dbReference type="AlphaFoldDB" id="A0A0D3AN27"/>
<organism evidence="3 4">
    <name type="scientific">Brassica oleracea var. oleracea</name>
    <dbReference type="NCBI Taxonomy" id="109376"/>
    <lineage>
        <taxon>Eukaryota</taxon>
        <taxon>Viridiplantae</taxon>
        <taxon>Streptophyta</taxon>
        <taxon>Embryophyta</taxon>
        <taxon>Tracheophyta</taxon>
        <taxon>Spermatophyta</taxon>
        <taxon>Magnoliopsida</taxon>
        <taxon>eudicotyledons</taxon>
        <taxon>Gunneridae</taxon>
        <taxon>Pentapetalae</taxon>
        <taxon>rosids</taxon>
        <taxon>malvids</taxon>
        <taxon>Brassicales</taxon>
        <taxon>Brassicaceae</taxon>
        <taxon>Brassiceae</taxon>
        <taxon>Brassica</taxon>
    </lineage>
</organism>
<dbReference type="Proteomes" id="UP000032141">
    <property type="component" value="Chromosome C2"/>
</dbReference>
<dbReference type="STRING" id="109376.A0A0D3AN27"/>
<feature type="domain" description="DUF7950" evidence="2">
    <location>
        <begin position="281"/>
        <end position="404"/>
    </location>
</feature>
<keyword evidence="4" id="KW-1185">Reference proteome</keyword>
<dbReference type="PANTHER" id="PTHR33595">
    <property type="entry name" value="VON WILLEBRAND FACTOR A DOMAIN PROTEIN"/>
    <property type="match status" value="1"/>
</dbReference>
<evidence type="ECO:0000256" key="1">
    <source>
        <dbReference type="SAM" id="MobiDB-lite"/>
    </source>
</evidence>
<feature type="compositionally biased region" description="Low complexity" evidence="1">
    <location>
        <begin position="157"/>
        <end position="175"/>
    </location>
</feature>
<dbReference type="Gramene" id="Bo2g050850.1">
    <property type="protein sequence ID" value="Bo2g050850.1"/>
    <property type="gene ID" value="Bo2g050850"/>
</dbReference>
<dbReference type="eggNOG" id="ENOG502RNZZ">
    <property type="taxonomic scope" value="Eukaryota"/>
</dbReference>
<reference evidence="3" key="2">
    <citation type="submission" date="2015-03" db="UniProtKB">
        <authorList>
            <consortium name="EnsemblPlants"/>
        </authorList>
    </citation>
    <scope>IDENTIFICATION</scope>
</reference>
<evidence type="ECO:0000313" key="4">
    <source>
        <dbReference type="Proteomes" id="UP000032141"/>
    </source>
</evidence>
<dbReference type="OMA" id="IYNKTRI"/>
<sequence length="604" mass="67278">MCPASRSLRVTRILANYRYMCPLPLIAPQLIATPRSAIGRHALVPSPLCDPKVSTARRHVSLLSSNHRVALFSLWSRTWLFLQTCRRNSFLFICVPASFTLIQHLHFICLKEKFRRKNPLKMNFRGGCCIARYGGSGGGDMSKVDRIMLRYRPIAPRPDSGGSSSPPLDSVSPNSRRGKRKYSKENSSSSGSGGGSVNSNGNSKRRRNEEAKNGSETVTLPLLPETPERRKEPPRVLVPSPEFGAAASSWLSFGDDGRYKAAKKSLDLTEGLLTARTETVVSSLLTVECVTEGEYELGCTDEEKKMNLERDTCPGFISDGLGRVVWTNGSYRDLVIGKDKCCSKMSVWLVMKEKPLLTKRTFTCRMRLQYTCRDNEVSSIISPCDGWKMNDGGFAWRLDVNAALFLGRHELQSRDGGRALLKTTIKLLDMNFDDDEVLSLVEKYGIEETEDAIKKIPPSKFMNIFSPMQNENFLKDIFNLNKDTQEYLDSRGLSIALRSLGFVFSEVNAHNLAHRLIGSGSAFGFNYRVRLSLRSFCQIACLACIHMNVVREVPVGAMMVAMVGFLPKPSPSPTVSASSNNTASPIPPLLPVIYNKTRIWEALF</sequence>
<evidence type="ECO:0000259" key="2">
    <source>
        <dbReference type="Pfam" id="PF25821"/>
    </source>
</evidence>
<feature type="region of interest" description="Disordered" evidence="1">
    <location>
        <begin position="153"/>
        <end position="240"/>
    </location>
</feature>
<dbReference type="PANTHER" id="PTHR33595:SF7">
    <property type="entry name" value="OS12G0242500 PROTEIN"/>
    <property type="match status" value="1"/>
</dbReference>
<reference evidence="3 4" key="1">
    <citation type="journal article" date="2014" name="Genome Biol.">
        <title>Transcriptome and methylome profiling reveals relics of genome dominance in the mesopolyploid Brassica oleracea.</title>
        <authorList>
            <person name="Parkin I.A."/>
            <person name="Koh C."/>
            <person name="Tang H."/>
            <person name="Robinson S.J."/>
            <person name="Kagale S."/>
            <person name="Clarke W.E."/>
            <person name="Town C.D."/>
            <person name="Nixon J."/>
            <person name="Krishnakumar V."/>
            <person name="Bidwell S.L."/>
            <person name="Denoeud F."/>
            <person name="Belcram H."/>
            <person name="Links M.G."/>
            <person name="Just J."/>
            <person name="Clarke C."/>
            <person name="Bender T."/>
            <person name="Huebert T."/>
            <person name="Mason A.S."/>
            <person name="Pires J.C."/>
            <person name="Barker G."/>
            <person name="Moore J."/>
            <person name="Walley P.G."/>
            <person name="Manoli S."/>
            <person name="Batley J."/>
            <person name="Edwards D."/>
            <person name="Nelson M.N."/>
            <person name="Wang X."/>
            <person name="Paterson A.H."/>
            <person name="King G."/>
            <person name="Bancroft I."/>
            <person name="Chalhoub B."/>
            <person name="Sharpe A.G."/>
        </authorList>
    </citation>
    <scope>NUCLEOTIDE SEQUENCE</scope>
    <source>
        <strain evidence="3 4">cv. TO1000</strain>
    </source>
</reference>
<accession>A0A0D3AN27</accession>
<dbReference type="InterPro" id="IPR057710">
    <property type="entry name" value="DUF7950"/>
</dbReference>
<evidence type="ECO:0000313" key="3">
    <source>
        <dbReference type="EnsemblPlants" id="Bo2g050850.1"/>
    </source>
</evidence>
<proteinExistence type="predicted"/>
<protein>
    <recommendedName>
        <fullName evidence="2">DUF7950 domain-containing protein</fullName>
    </recommendedName>
</protein>
<dbReference type="Pfam" id="PF25821">
    <property type="entry name" value="DUF7950"/>
    <property type="match status" value="1"/>
</dbReference>
<name>A0A0D3AN27_BRAOL</name>
<dbReference type="EnsemblPlants" id="Bo2g050850.1">
    <property type="protein sequence ID" value="Bo2g050850.1"/>
    <property type="gene ID" value="Bo2g050850"/>
</dbReference>
<feature type="compositionally biased region" description="Low complexity" evidence="1">
    <location>
        <begin position="216"/>
        <end position="225"/>
    </location>
</feature>
<dbReference type="HOGENOM" id="CLU_452255_0_0_1"/>